<dbReference type="Proteomes" id="UP000003919">
    <property type="component" value="Unassembled WGS sequence"/>
</dbReference>
<dbReference type="EMBL" id="AAXU02000001">
    <property type="protein sequence ID" value="EAZ80699.2"/>
    <property type="molecule type" value="Genomic_DNA"/>
</dbReference>
<feature type="chain" id="PRO_5002653241" evidence="2">
    <location>
        <begin position="26"/>
        <end position="534"/>
    </location>
</feature>
<organism evidence="4 5">
    <name type="scientific">Algoriphagus machipongonensis</name>
    <dbReference type="NCBI Taxonomy" id="388413"/>
    <lineage>
        <taxon>Bacteria</taxon>
        <taxon>Pseudomonadati</taxon>
        <taxon>Bacteroidota</taxon>
        <taxon>Cytophagia</taxon>
        <taxon>Cytophagales</taxon>
        <taxon>Cyclobacteriaceae</taxon>
        <taxon>Algoriphagus</taxon>
    </lineage>
</organism>
<dbReference type="GO" id="GO:0016805">
    <property type="term" value="F:dipeptidase activity"/>
    <property type="evidence" value="ECO:0007669"/>
    <property type="project" value="TreeGrafter"/>
</dbReference>
<evidence type="ECO:0000256" key="2">
    <source>
        <dbReference type="SAM" id="SignalP"/>
    </source>
</evidence>
<gene>
    <name evidence="4" type="ORF">ALPR1_07235</name>
</gene>
<dbReference type="Gene3D" id="3.30.70.360">
    <property type="match status" value="1"/>
</dbReference>
<evidence type="ECO:0000259" key="3">
    <source>
        <dbReference type="Pfam" id="PF07687"/>
    </source>
</evidence>
<proteinExistence type="predicted"/>
<keyword evidence="2" id="KW-0732">Signal</keyword>
<dbReference type="STRING" id="388413.ALPR1_07235"/>
<protein>
    <submittedName>
        <fullName evidence="4">Amidohydrolase</fullName>
    </submittedName>
</protein>
<dbReference type="InterPro" id="IPR036264">
    <property type="entry name" value="Bact_exopeptidase_dim_dom"/>
</dbReference>
<evidence type="ECO:0000313" key="5">
    <source>
        <dbReference type="Proteomes" id="UP000003919"/>
    </source>
</evidence>
<accession>A3HZL3</accession>
<feature type="signal peptide" evidence="2">
    <location>
        <begin position="1"/>
        <end position="25"/>
    </location>
</feature>
<evidence type="ECO:0000313" key="4">
    <source>
        <dbReference type="EMBL" id="EAZ80699.2"/>
    </source>
</evidence>
<dbReference type="HOGENOM" id="CLU_031812_0_1_10"/>
<dbReference type="Gene3D" id="3.40.630.10">
    <property type="entry name" value="Zn peptidases"/>
    <property type="match status" value="1"/>
</dbReference>
<dbReference type="InterPro" id="IPR052030">
    <property type="entry name" value="Peptidase_M20/M20A_hydrolases"/>
</dbReference>
<dbReference type="PANTHER" id="PTHR30575:SF0">
    <property type="entry name" value="XAA-ARG DIPEPTIDASE"/>
    <property type="match status" value="1"/>
</dbReference>
<evidence type="ECO:0000256" key="1">
    <source>
        <dbReference type="SAM" id="MobiDB-lite"/>
    </source>
</evidence>
<dbReference type="PANTHER" id="PTHR30575">
    <property type="entry name" value="PEPTIDASE M20"/>
    <property type="match status" value="1"/>
</dbReference>
<dbReference type="Pfam" id="PF07687">
    <property type="entry name" value="M20_dimer"/>
    <property type="match status" value="1"/>
</dbReference>
<dbReference type="AlphaFoldDB" id="A3HZL3"/>
<feature type="domain" description="Peptidase M20 dimerisation" evidence="3">
    <location>
        <begin position="221"/>
        <end position="298"/>
    </location>
</feature>
<dbReference type="SUPFAM" id="SSF53187">
    <property type="entry name" value="Zn-dependent exopeptidases"/>
    <property type="match status" value="1"/>
</dbReference>
<dbReference type="OrthoDB" id="9781032at2"/>
<comment type="caution">
    <text evidence="4">The sequence shown here is derived from an EMBL/GenBank/DDBJ whole genome shotgun (WGS) entry which is preliminary data.</text>
</comment>
<dbReference type="GO" id="GO:0071713">
    <property type="term" value="F:para-aminobenzoyl-glutamate hydrolase activity"/>
    <property type="evidence" value="ECO:0007669"/>
    <property type="project" value="TreeGrafter"/>
</dbReference>
<dbReference type="SUPFAM" id="SSF55031">
    <property type="entry name" value="Bacterial exopeptidase dimerisation domain"/>
    <property type="match status" value="1"/>
</dbReference>
<dbReference type="InterPro" id="IPR011650">
    <property type="entry name" value="Peptidase_M20_dimer"/>
</dbReference>
<dbReference type="GO" id="GO:0005737">
    <property type="term" value="C:cytoplasm"/>
    <property type="evidence" value="ECO:0007669"/>
    <property type="project" value="TreeGrafter"/>
</dbReference>
<dbReference type="InterPro" id="IPR017439">
    <property type="entry name" value="Amidohydrolase"/>
</dbReference>
<dbReference type="NCBIfam" id="TIGR01891">
    <property type="entry name" value="amidohydrolases"/>
    <property type="match status" value="1"/>
</dbReference>
<reference evidence="4 5" key="1">
    <citation type="journal article" date="2011" name="J. Bacteriol.">
        <title>Complete genome sequence of Algoriphagus sp. PR1, bacterial prey of a colony-forming choanoflagellate.</title>
        <authorList>
            <person name="Alegado R.A."/>
            <person name="Ferriera S."/>
            <person name="Nusbaum C."/>
            <person name="Young S.K."/>
            <person name="Zeng Q."/>
            <person name="Imamovic A."/>
            <person name="Fairclough S.R."/>
            <person name="King N."/>
        </authorList>
    </citation>
    <scope>NUCLEOTIDE SEQUENCE [LARGE SCALE GENOMIC DNA]</scope>
    <source>
        <strain evidence="4 5">PR1</strain>
    </source>
</reference>
<name>A3HZL3_9BACT</name>
<dbReference type="GO" id="GO:0046657">
    <property type="term" value="P:folic acid catabolic process"/>
    <property type="evidence" value="ECO:0007669"/>
    <property type="project" value="TreeGrafter"/>
</dbReference>
<keyword evidence="5" id="KW-1185">Reference proteome</keyword>
<dbReference type="eggNOG" id="COG1473">
    <property type="taxonomic scope" value="Bacteria"/>
</dbReference>
<dbReference type="RefSeq" id="WP_008199471.1">
    <property type="nucleotide sequence ID" value="NZ_CM001023.1"/>
</dbReference>
<sequence>MKIITKWRQTLLVCSALLCCNLVVAQKKLSEKKQEALKEEVAAIVGQEAKMSQVMVDKIFSFAELGFQEVESSKYLTGILQENGFEIKTGISGIPTAWFATWSNGDGPVIALGSDVDDIPKASQYPGVAYHKPIIDGAPGHGEGHNAGIPLNITAALAVKKIMEREDIGGTLILWPGIAEELVASKAWFVRDGLFDDIDICIFTHVGSNLGVSYGQASGTGLISVEYTFSGEAAHAAGAPWRGKSALDAAELMNVGWNYRREHLDPLKRSHSIFTDGGDQPNVVPSKASIWYYFRDVKYDGIMEMYDVANKMAEGAALMTDTEMTSKILGTAWPRHFNKVIAEKMYANIQKVGLPEWSEEDQALAKAVQEEVNSSRKEGLPTKLDTIGLPVTTPRSGGSDDIGDVSWVLPTVTMRFPSNIPGLPGHHWANAIAMATPIAHKGVTAGAKAEAMTILDFLLNPELVDEAWDYFKNVQTKEEEYKPMISADDEAPIYLNKQIMDLYRPMMEKYYYDETKYDSYLEQLGVTYPTLKKD</sequence>
<feature type="region of interest" description="Disordered" evidence="1">
    <location>
        <begin position="376"/>
        <end position="397"/>
    </location>
</feature>